<keyword evidence="1" id="KW-0472">Membrane</keyword>
<reference evidence="2" key="1">
    <citation type="journal article" date="2022" name="bioRxiv">
        <title>Genomics of Preaxostyla Flagellates Illuminates Evolutionary Transitions and the Path Towards Mitochondrial Loss.</title>
        <authorList>
            <person name="Novak L.V.F."/>
            <person name="Treitli S.C."/>
            <person name="Pyrih J."/>
            <person name="Halakuc P."/>
            <person name="Pipaliya S.V."/>
            <person name="Vacek V."/>
            <person name="Brzon O."/>
            <person name="Soukal P."/>
            <person name="Eme L."/>
            <person name="Dacks J.B."/>
            <person name="Karnkowska A."/>
            <person name="Elias M."/>
            <person name="Hampl V."/>
        </authorList>
    </citation>
    <scope>NUCLEOTIDE SEQUENCE</scope>
    <source>
        <strain evidence="2">RCP-MX</strain>
    </source>
</reference>
<proteinExistence type="predicted"/>
<accession>A0ABQ8UKC0</accession>
<dbReference type="Proteomes" id="UP001141327">
    <property type="component" value="Unassembled WGS sequence"/>
</dbReference>
<evidence type="ECO:0000313" key="2">
    <source>
        <dbReference type="EMBL" id="KAJ4459248.1"/>
    </source>
</evidence>
<gene>
    <name evidence="2" type="ORF">PAPYR_4782</name>
</gene>
<evidence type="ECO:0000313" key="3">
    <source>
        <dbReference type="Proteomes" id="UP001141327"/>
    </source>
</evidence>
<dbReference type="EMBL" id="JAPMOS010000021">
    <property type="protein sequence ID" value="KAJ4459248.1"/>
    <property type="molecule type" value="Genomic_DNA"/>
</dbReference>
<evidence type="ECO:0000256" key="1">
    <source>
        <dbReference type="SAM" id="Phobius"/>
    </source>
</evidence>
<feature type="transmembrane region" description="Helical" evidence="1">
    <location>
        <begin position="30"/>
        <end position="53"/>
    </location>
</feature>
<feature type="transmembrane region" description="Helical" evidence="1">
    <location>
        <begin position="65"/>
        <end position="84"/>
    </location>
</feature>
<keyword evidence="1" id="KW-0812">Transmembrane</keyword>
<keyword evidence="3" id="KW-1185">Reference proteome</keyword>
<keyword evidence="1" id="KW-1133">Transmembrane helix</keyword>
<organism evidence="2 3">
    <name type="scientific">Paratrimastix pyriformis</name>
    <dbReference type="NCBI Taxonomy" id="342808"/>
    <lineage>
        <taxon>Eukaryota</taxon>
        <taxon>Metamonada</taxon>
        <taxon>Preaxostyla</taxon>
        <taxon>Paratrimastigidae</taxon>
        <taxon>Paratrimastix</taxon>
    </lineage>
</organism>
<comment type="caution">
    <text evidence="2">The sequence shown here is derived from an EMBL/GenBank/DDBJ whole genome shotgun (WGS) entry which is preliminary data.</text>
</comment>
<sequence>MTAAGVCVPLLAGTFLGLLGYKLQWGGPGFSFAYVFIPLWLFALGIEVALVVVSSPCYDCSAMAIFVGWSLCLPGSISVTLVLITLRLDMGSVHTAFIVIPTLFWWLPLLVATVAGARQWFSQLRSAIQVSRTPPSQLLTDSDLSQIECDLQAFYGSGAHLAHDDPWMMKLSSLPTTEYCRLINELAA</sequence>
<name>A0ABQ8UKC0_9EUKA</name>
<feature type="transmembrane region" description="Helical" evidence="1">
    <location>
        <begin position="96"/>
        <end position="117"/>
    </location>
</feature>
<protein>
    <submittedName>
        <fullName evidence="2">Uncharacterized protein</fullName>
    </submittedName>
</protein>